<gene>
    <name evidence="1" type="ORF">TraAM80_06672</name>
</gene>
<name>A0A422N9C6_TRYRA</name>
<evidence type="ECO:0000313" key="1">
    <source>
        <dbReference type="EMBL" id="RNF02043.1"/>
    </source>
</evidence>
<dbReference type="GeneID" id="40330605"/>
<dbReference type="PANTHER" id="PTHR12463:SF1">
    <property type="entry name" value="2-OXOGLUTARATE AND FE-DEPENDENT OXYGENASE FAMILY PROTEIN"/>
    <property type="match status" value="1"/>
</dbReference>
<organism evidence="1 2">
    <name type="scientific">Trypanosoma rangeli</name>
    <dbReference type="NCBI Taxonomy" id="5698"/>
    <lineage>
        <taxon>Eukaryota</taxon>
        <taxon>Discoba</taxon>
        <taxon>Euglenozoa</taxon>
        <taxon>Kinetoplastea</taxon>
        <taxon>Metakinetoplastina</taxon>
        <taxon>Trypanosomatida</taxon>
        <taxon>Trypanosomatidae</taxon>
        <taxon>Trypanosoma</taxon>
        <taxon>Herpetosoma</taxon>
    </lineage>
</organism>
<dbReference type="SUPFAM" id="SSF51197">
    <property type="entry name" value="Clavaminate synthase-like"/>
    <property type="match status" value="1"/>
</dbReference>
<dbReference type="InterPro" id="IPR032857">
    <property type="entry name" value="ALKBH4"/>
</dbReference>
<sequence length="298" mass="33921">MEEKEGCCCSGIRFCGRCIDSDRVQAIIGHKVALLKTSDVVSRQYGTERTSSCSFTCVGSSQYGLCWQCNTVFQIYDGAFKSCVDHEYATPNLGICLEGIFVIPDFVSALEEESFVRFLDEPSSFSGWKLSQSGRRKQNFGPRANFKKRKLNTSGLLGMPKQLESVMKKVQLVVRKLTMKDYHIAEVSALEYTDAMKSSIDPHVDDTWLWGDRIGGLNLLEDTVMTFVNSNGVAVDVFLPCRAFFLLSNRSRYDWLHGIRWENIKNRRISFTFRELSDNLDVDQEIIQNVMERTSVFV</sequence>
<dbReference type="Proteomes" id="UP000283634">
    <property type="component" value="Unassembled WGS sequence"/>
</dbReference>
<dbReference type="OMA" id="MNTLRPC"/>
<dbReference type="RefSeq" id="XP_029236685.1">
    <property type="nucleotide sequence ID" value="XM_029383505.1"/>
</dbReference>
<accession>A0A422N9C6</accession>
<dbReference type="GO" id="GO:0032451">
    <property type="term" value="F:demethylase activity"/>
    <property type="evidence" value="ECO:0007669"/>
    <property type="project" value="TreeGrafter"/>
</dbReference>
<reference evidence="1 2" key="1">
    <citation type="journal article" date="2018" name="BMC Genomics">
        <title>Genomic comparison of Trypanosoma conorhini and Trypanosoma rangeli to Trypanosoma cruzi strains of high and low virulence.</title>
        <authorList>
            <person name="Bradwell K.R."/>
            <person name="Koparde V.N."/>
            <person name="Matveyev A.V."/>
            <person name="Serrano M.G."/>
            <person name="Alves J.M."/>
            <person name="Parikh H."/>
            <person name="Huang B."/>
            <person name="Lee V."/>
            <person name="Espinosa-Alvarez O."/>
            <person name="Ortiz P.A."/>
            <person name="Costa-Martins A.G."/>
            <person name="Teixeira M.M."/>
            <person name="Buck G.A."/>
        </authorList>
    </citation>
    <scope>NUCLEOTIDE SEQUENCE [LARGE SCALE GENOMIC DNA]</scope>
    <source>
        <strain evidence="1 2">AM80</strain>
    </source>
</reference>
<evidence type="ECO:0000313" key="2">
    <source>
        <dbReference type="Proteomes" id="UP000283634"/>
    </source>
</evidence>
<dbReference type="OrthoDB" id="442860at2759"/>
<keyword evidence="2" id="KW-1185">Reference proteome</keyword>
<dbReference type="Gene3D" id="2.60.120.590">
    <property type="entry name" value="Alpha-ketoglutarate-dependent dioxygenase AlkB-like"/>
    <property type="match status" value="1"/>
</dbReference>
<comment type="caution">
    <text evidence="1">The sequence shown here is derived from an EMBL/GenBank/DDBJ whole genome shotgun (WGS) entry which is preliminary data.</text>
</comment>
<dbReference type="GO" id="GO:0016491">
    <property type="term" value="F:oxidoreductase activity"/>
    <property type="evidence" value="ECO:0007669"/>
    <property type="project" value="TreeGrafter"/>
</dbReference>
<dbReference type="GO" id="GO:0070988">
    <property type="term" value="P:demethylation"/>
    <property type="evidence" value="ECO:0007669"/>
    <property type="project" value="InterPro"/>
</dbReference>
<dbReference type="PANTHER" id="PTHR12463">
    <property type="entry name" value="OXYGENASE-RELATED"/>
    <property type="match status" value="1"/>
</dbReference>
<proteinExistence type="predicted"/>
<dbReference type="AlphaFoldDB" id="A0A422N9C6"/>
<protein>
    <submittedName>
        <fullName evidence="1">Alkylated DNA repair protein alkB like protein 4</fullName>
    </submittedName>
</protein>
<dbReference type="InterPro" id="IPR037151">
    <property type="entry name" value="AlkB-like_sf"/>
</dbReference>
<dbReference type="EMBL" id="MKGL01000249">
    <property type="protein sequence ID" value="RNF02043.1"/>
    <property type="molecule type" value="Genomic_DNA"/>
</dbReference>